<dbReference type="InterPro" id="IPR008942">
    <property type="entry name" value="ENTH_VHS"/>
</dbReference>
<keyword evidence="3" id="KW-1185">Reference proteome</keyword>
<name>A0ABQ7HY68_9MICR</name>
<evidence type="ECO:0000259" key="1">
    <source>
        <dbReference type="PROSITE" id="PS51391"/>
    </source>
</evidence>
<accession>A0ABQ7HY68</accession>
<dbReference type="PANTHER" id="PTHR12460">
    <property type="entry name" value="CYCLIN-DEPENDENT KINASE INHIBITOR-RELATED PROTEIN"/>
    <property type="match status" value="1"/>
</dbReference>
<dbReference type="SMART" id="SM00582">
    <property type="entry name" value="RPR"/>
    <property type="match status" value="1"/>
</dbReference>
<dbReference type="EMBL" id="SBIQ01000131">
    <property type="protein sequence ID" value="KAF7683093.1"/>
    <property type="molecule type" value="Genomic_DNA"/>
</dbReference>
<dbReference type="Pfam" id="PF04818">
    <property type="entry name" value="CID"/>
    <property type="match status" value="1"/>
</dbReference>
<dbReference type="Gene3D" id="1.25.40.90">
    <property type="match status" value="1"/>
</dbReference>
<dbReference type="InterPro" id="IPR006569">
    <property type="entry name" value="CID_dom"/>
</dbReference>
<dbReference type="Proteomes" id="UP001516464">
    <property type="component" value="Unassembled WGS sequence"/>
</dbReference>
<proteinExistence type="predicted"/>
<sequence length="176" mass="20805">MSLLSTEYLLVSLRDLTTTQDSMQTLSLYIKTNRNDYDRIIQAWLYEYKKSSVYHRLSLLYLANEIIQTTKIVDKNSKELVKAFKHSVGELFYEAYTIAESIPSVGKKYADLGKVWIDRNIFTADELFKSKKKKVEIEKKKEFERKEVIDKINAYFDSRDDLVEYLEAFINKIKNK</sequence>
<gene>
    <name evidence="2" type="primary">RPRD2</name>
    <name evidence="2" type="ORF">TCON_1695</name>
</gene>
<protein>
    <submittedName>
        <fullName evidence="2">Regulation of nuclear pre-mRNA domain-containing protein 2</fullName>
    </submittedName>
</protein>
<dbReference type="SUPFAM" id="SSF48464">
    <property type="entry name" value="ENTH/VHS domain"/>
    <property type="match status" value="1"/>
</dbReference>
<reference evidence="2 3" key="1">
    <citation type="submission" date="2019-01" db="EMBL/GenBank/DDBJ databases">
        <title>Genomes sequencing and comparative genomics of infectious freshwater microsporidia, Cucumispora dikerogammari and Thelohania contejeani.</title>
        <authorList>
            <person name="Cormier A."/>
            <person name="Giraud I."/>
            <person name="Wattier R."/>
            <person name="Teixeira M."/>
            <person name="Grandjean F."/>
            <person name="Rigaud T."/>
            <person name="Cordaux R."/>
        </authorList>
    </citation>
    <scope>NUCLEOTIDE SEQUENCE [LARGE SCALE GENOMIC DNA]</scope>
    <source>
        <strain evidence="2">T1</strain>
        <tissue evidence="2">Spores</tissue>
    </source>
</reference>
<evidence type="ECO:0000313" key="2">
    <source>
        <dbReference type="EMBL" id="KAF7683093.1"/>
    </source>
</evidence>
<dbReference type="PROSITE" id="PS51391">
    <property type="entry name" value="CID"/>
    <property type="match status" value="1"/>
</dbReference>
<organism evidence="2 3">
    <name type="scientific">Astathelohania contejeani</name>
    <dbReference type="NCBI Taxonomy" id="164912"/>
    <lineage>
        <taxon>Eukaryota</taxon>
        <taxon>Fungi</taxon>
        <taxon>Fungi incertae sedis</taxon>
        <taxon>Microsporidia</taxon>
        <taxon>Astathelohaniidae</taxon>
        <taxon>Astathelohania</taxon>
    </lineage>
</organism>
<comment type="caution">
    <text evidence="2">The sequence shown here is derived from an EMBL/GenBank/DDBJ whole genome shotgun (WGS) entry which is preliminary data.</text>
</comment>
<feature type="domain" description="CID" evidence="1">
    <location>
        <begin position="1"/>
        <end position="138"/>
    </location>
</feature>
<dbReference type="PANTHER" id="PTHR12460:SF0">
    <property type="entry name" value="CID DOMAIN-CONTAINING PROTEIN-RELATED"/>
    <property type="match status" value="1"/>
</dbReference>
<evidence type="ECO:0000313" key="3">
    <source>
        <dbReference type="Proteomes" id="UP001516464"/>
    </source>
</evidence>